<evidence type="ECO:0000256" key="1">
    <source>
        <dbReference type="SAM" id="MobiDB-lite"/>
    </source>
</evidence>
<feature type="compositionally biased region" description="Basic residues" evidence="1">
    <location>
        <begin position="41"/>
        <end position="61"/>
    </location>
</feature>
<sequence length="147" mass="16580">MAPIRSSKSSLSFLQPSKRTWHKQHVCRCNESSEPEDGKATKKSFIKPSTMKKTKKKKKKLTTTVDTADEGDKSEDKAPADMDENEKALKKAIVGWTSAVYDYYHLPPSIKVEDGTVKYVFTCKQHGITYTHAKKDTSTTNLKNHAE</sequence>
<name>A0A2H3ATP8_9AGAR</name>
<accession>A0A2H3ATP8</accession>
<evidence type="ECO:0000313" key="3">
    <source>
        <dbReference type="Proteomes" id="UP000218334"/>
    </source>
</evidence>
<organism evidence="2 3">
    <name type="scientific">Armillaria solidipes</name>
    <dbReference type="NCBI Taxonomy" id="1076256"/>
    <lineage>
        <taxon>Eukaryota</taxon>
        <taxon>Fungi</taxon>
        <taxon>Dikarya</taxon>
        <taxon>Basidiomycota</taxon>
        <taxon>Agaricomycotina</taxon>
        <taxon>Agaricomycetes</taxon>
        <taxon>Agaricomycetidae</taxon>
        <taxon>Agaricales</taxon>
        <taxon>Marasmiineae</taxon>
        <taxon>Physalacriaceae</taxon>
        <taxon>Armillaria</taxon>
    </lineage>
</organism>
<proteinExistence type="predicted"/>
<dbReference type="AlphaFoldDB" id="A0A2H3ATP8"/>
<protein>
    <submittedName>
        <fullName evidence="2">Uncharacterized protein</fullName>
    </submittedName>
</protein>
<evidence type="ECO:0000313" key="2">
    <source>
        <dbReference type="EMBL" id="PBK60094.1"/>
    </source>
</evidence>
<feature type="compositionally biased region" description="Low complexity" evidence="1">
    <location>
        <begin position="1"/>
        <end position="18"/>
    </location>
</feature>
<reference evidence="3" key="1">
    <citation type="journal article" date="2017" name="Nat. Ecol. Evol.">
        <title>Genome expansion and lineage-specific genetic innovations in the forest pathogenic fungi Armillaria.</title>
        <authorList>
            <person name="Sipos G."/>
            <person name="Prasanna A.N."/>
            <person name="Walter M.C."/>
            <person name="O'Connor E."/>
            <person name="Balint B."/>
            <person name="Krizsan K."/>
            <person name="Kiss B."/>
            <person name="Hess J."/>
            <person name="Varga T."/>
            <person name="Slot J."/>
            <person name="Riley R."/>
            <person name="Boka B."/>
            <person name="Rigling D."/>
            <person name="Barry K."/>
            <person name="Lee J."/>
            <person name="Mihaltcheva S."/>
            <person name="LaButti K."/>
            <person name="Lipzen A."/>
            <person name="Waldron R."/>
            <person name="Moloney N.M."/>
            <person name="Sperisen C."/>
            <person name="Kredics L."/>
            <person name="Vagvoelgyi C."/>
            <person name="Patrignani A."/>
            <person name="Fitzpatrick D."/>
            <person name="Nagy I."/>
            <person name="Doyle S."/>
            <person name="Anderson J.B."/>
            <person name="Grigoriev I.V."/>
            <person name="Gueldener U."/>
            <person name="Muensterkoetter M."/>
            <person name="Nagy L.G."/>
        </authorList>
    </citation>
    <scope>NUCLEOTIDE SEQUENCE [LARGE SCALE GENOMIC DNA]</scope>
    <source>
        <strain evidence="3">28-4</strain>
    </source>
</reference>
<keyword evidence="3" id="KW-1185">Reference proteome</keyword>
<feature type="compositionally biased region" description="Basic and acidic residues" evidence="1">
    <location>
        <begin position="70"/>
        <end position="84"/>
    </location>
</feature>
<feature type="region of interest" description="Disordered" evidence="1">
    <location>
        <begin position="1"/>
        <end position="84"/>
    </location>
</feature>
<dbReference type="Proteomes" id="UP000218334">
    <property type="component" value="Unassembled WGS sequence"/>
</dbReference>
<gene>
    <name evidence="2" type="ORF">ARMSODRAFT_1026876</name>
</gene>
<dbReference type="EMBL" id="KZ293492">
    <property type="protein sequence ID" value="PBK60094.1"/>
    <property type="molecule type" value="Genomic_DNA"/>
</dbReference>